<evidence type="ECO:0000256" key="7">
    <source>
        <dbReference type="ARBA" id="ARBA00023242"/>
    </source>
</evidence>
<dbReference type="FunFam" id="1.20.1250.20:FF:000106">
    <property type="entry name" value="MFS transporter, putative"/>
    <property type="match status" value="1"/>
</dbReference>
<dbReference type="PANTHER" id="PTHR43791:SF65">
    <property type="entry name" value="MAJOR FACILITATOR SUPERFAMILY (MFS) PROFILE DOMAIN-CONTAINING PROTEIN-RELATED"/>
    <property type="match status" value="1"/>
</dbReference>
<feature type="transmembrane region" description="Helical" evidence="9">
    <location>
        <begin position="278"/>
        <end position="297"/>
    </location>
</feature>
<keyword evidence="7" id="KW-0539">Nucleus</keyword>
<evidence type="ECO:0000313" key="11">
    <source>
        <dbReference type="Proteomes" id="UP000582016"/>
    </source>
</evidence>
<organism evidence="10 11">
    <name type="scientific">Fusarium phyllophilum</name>
    <dbReference type="NCBI Taxonomy" id="47803"/>
    <lineage>
        <taxon>Eukaryota</taxon>
        <taxon>Fungi</taxon>
        <taxon>Dikarya</taxon>
        <taxon>Ascomycota</taxon>
        <taxon>Pezizomycotina</taxon>
        <taxon>Sordariomycetes</taxon>
        <taxon>Hypocreomycetidae</taxon>
        <taxon>Hypocreales</taxon>
        <taxon>Nectriaceae</taxon>
        <taxon>Fusarium</taxon>
        <taxon>Fusarium fujikuroi species complex</taxon>
    </lineage>
</organism>
<feature type="transmembrane region" description="Helical" evidence="9">
    <location>
        <begin position="358"/>
        <end position="378"/>
    </location>
</feature>
<feature type="compositionally biased region" description="Pro residues" evidence="8">
    <location>
        <begin position="627"/>
        <end position="641"/>
    </location>
</feature>
<protein>
    <submittedName>
        <fullName evidence="10">Nicotinamide mononucleotide permease</fullName>
    </submittedName>
</protein>
<dbReference type="Gene3D" id="1.20.1250.20">
    <property type="entry name" value="MFS general substrate transporter like domains"/>
    <property type="match status" value="1"/>
</dbReference>
<keyword evidence="4 9" id="KW-1133">Transmembrane helix</keyword>
<name>A0A8H5ITL9_9HYPO</name>
<proteinExistence type="predicted"/>
<dbReference type="Pfam" id="PF07690">
    <property type="entry name" value="MFS_1"/>
    <property type="match status" value="1"/>
</dbReference>
<feature type="region of interest" description="Disordered" evidence="8">
    <location>
        <begin position="48"/>
        <end position="70"/>
    </location>
</feature>
<accession>A0A8H5ITL9</accession>
<comment type="caution">
    <text evidence="10">The sequence shown here is derived from an EMBL/GenBank/DDBJ whole genome shotgun (WGS) entry which is preliminary data.</text>
</comment>
<dbReference type="GO" id="GO:0016020">
    <property type="term" value="C:membrane"/>
    <property type="evidence" value="ECO:0007669"/>
    <property type="project" value="UniProtKB-SubCell"/>
</dbReference>
<keyword evidence="6" id="KW-0325">Glycoprotein</keyword>
<feature type="transmembrane region" description="Helical" evidence="9">
    <location>
        <begin position="390"/>
        <end position="414"/>
    </location>
</feature>
<evidence type="ECO:0000256" key="4">
    <source>
        <dbReference type="ARBA" id="ARBA00022989"/>
    </source>
</evidence>
<feature type="region of interest" description="Disordered" evidence="8">
    <location>
        <begin position="624"/>
        <end position="665"/>
    </location>
</feature>
<reference evidence="10 11" key="1">
    <citation type="submission" date="2020-05" db="EMBL/GenBank/DDBJ databases">
        <title>Identification and distribution of gene clusters putatively required for synthesis of sphingolipid metabolism inhibitors in phylogenetically diverse species of the filamentous fungus Fusarium.</title>
        <authorList>
            <person name="Kim H.-S."/>
            <person name="Busman M."/>
            <person name="Brown D.W."/>
            <person name="Divon H."/>
            <person name="Uhlig S."/>
            <person name="Proctor R.H."/>
        </authorList>
    </citation>
    <scope>NUCLEOTIDE SEQUENCE [LARGE SCALE GENOMIC DNA]</scope>
    <source>
        <strain evidence="10 11">NRRL 13617</strain>
    </source>
</reference>
<evidence type="ECO:0000256" key="6">
    <source>
        <dbReference type="ARBA" id="ARBA00023180"/>
    </source>
</evidence>
<evidence type="ECO:0000256" key="3">
    <source>
        <dbReference type="ARBA" id="ARBA00022692"/>
    </source>
</evidence>
<evidence type="ECO:0000256" key="8">
    <source>
        <dbReference type="SAM" id="MobiDB-lite"/>
    </source>
</evidence>
<feature type="transmembrane region" description="Helical" evidence="9">
    <location>
        <begin position="537"/>
        <end position="557"/>
    </location>
</feature>
<keyword evidence="2" id="KW-0813">Transport</keyword>
<gene>
    <name evidence="10" type="ORF">FPHYL_11724</name>
</gene>
<sequence length="1083" mass="122939">MAQSDDVRLSDPKNAVDLHIDPTDSDSSKSIPSTKVIPVVSTLPLAAPEEPRSWWQRRPRQDGEAVATRRSVFDDPDMARRYQPRSDWENLHRFDPSERWTFNEERKVIRKIDKRIMIFACVMFMALELDRSNLSQAVSDNFLPDLKMDTNDYNLGNTVFKLSFLCAELPSQLVSKYLGPDRWIPMQLCLWSLVSAGQFWLDGRASFLACRALLAIFQGGFIPDTILYLSYFYTASELTVRLAFFWTAYNVADIISGLLGAGFLQLRGWHGYEGWRWLFLFEGLLTLAVGISAWFLMPAGPTQTSGILRGKNGWFTEREERIMVNRVIRDDPSKGDMHNRQPITPKLLWASLKDYDLWPIYAIGLTFLIPATPPAQYFTLTLRGLGFNVLVTNLLTIPHTILSIGGLLLISYLAEKWNERSLLGLAVQIWKLPFMIYLYVVDMSTVNRWVSFAVLTLLLGSPTGELTLPLTYILPTNIIFQAHPIQVSWNSRNSNTVRLRTVSAAVYNMSVQSAGIIASNVYRKDDAPRYREGNKNLLAIIALNVTLYLLTRTYYIWRNKSRDKIWDGMDDEQKKHYLDTTKDEGNKRLDFRFAYYVDHGLVVRGNEGNVQRLDLNKKNFIYVSPSTPRPGPSKATSPPPDQSIDEPEWITTSPSEDSESSELVVSQRQMPMPPLTPSVEFFGHLSPLHRSGLQYFTERTVKVLAPHPQIFDELCELILPMAVFNEPLLQGIVALAATHRLATCKTSEEQSSQALIVAGFQALSSRSLCQKLSECDEDQQLIPLLAASRALFVCEVFASEPSPDRWSVHFRGARGLISRIHDKGLSQNPTDELRFLLRWFDMTESLVCHSMTELAPQQSTIPSPTTLASDTDDEPVYIDMYLSRTKDLLGVFKEIARLRRINNDGPASETSSQGGQVEAEVWWLLNYLQSIIDRDQANPPPVMSIRGRVLSVAEVHEYRLSNQIWQLTGLLLIHRRLRHERRSSPLVQNLVNQILECAERLTLRDGLTPVTLLTPPLFFAGCDALGDDRPRIKTSLQGVSTALGLLNTQRALEILEQHWKADPGIDDDLADRSWPKISRFLPY</sequence>
<dbReference type="GO" id="GO:0022857">
    <property type="term" value="F:transmembrane transporter activity"/>
    <property type="evidence" value="ECO:0007669"/>
    <property type="project" value="InterPro"/>
</dbReference>
<dbReference type="InterPro" id="IPR036259">
    <property type="entry name" value="MFS_trans_sf"/>
</dbReference>
<evidence type="ECO:0000256" key="5">
    <source>
        <dbReference type="ARBA" id="ARBA00023136"/>
    </source>
</evidence>
<dbReference type="AlphaFoldDB" id="A0A8H5ITL9"/>
<feature type="region of interest" description="Disordered" evidence="8">
    <location>
        <begin position="1"/>
        <end position="33"/>
    </location>
</feature>
<dbReference type="Proteomes" id="UP000582016">
    <property type="component" value="Unassembled WGS sequence"/>
</dbReference>
<dbReference type="InterPro" id="IPR011701">
    <property type="entry name" value="MFS"/>
</dbReference>
<feature type="transmembrane region" description="Helical" evidence="9">
    <location>
        <begin position="213"/>
        <end position="231"/>
    </location>
</feature>
<dbReference type="EMBL" id="JAAOAQ010000557">
    <property type="protein sequence ID" value="KAF5541788.1"/>
    <property type="molecule type" value="Genomic_DNA"/>
</dbReference>
<keyword evidence="5 9" id="KW-0472">Membrane</keyword>
<feature type="compositionally biased region" description="Basic and acidic residues" evidence="8">
    <location>
        <begin position="1"/>
        <end position="22"/>
    </location>
</feature>
<evidence type="ECO:0000256" key="9">
    <source>
        <dbReference type="SAM" id="Phobius"/>
    </source>
</evidence>
<comment type="subcellular location">
    <subcellularLocation>
        <location evidence="1">Membrane</location>
        <topology evidence="1">Multi-pass membrane protein</topology>
    </subcellularLocation>
</comment>
<evidence type="ECO:0000256" key="1">
    <source>
        <dbReference type="ARBA" id="ARBA00004141"/>
    </source>
</evidence>
<feature type="transmembrane region" description="Helical" evidence="9">
    <location>
        <begin position="243"/>
        <end position="266"/>
    </location>
</feature>
<keyword evidence="3 9" id="KW-0812">Transmembrane</keyword>
<evidence type="ECO:0000313" key="10">
    <source>
        <dbReference type="EMBL" id="KAF5541788.1"/>
    </source>
</evidence>
<dbReference type="Pfam" id="PF11951">
    <property type="entry name" value="Fungal_trans_2"/>
    <property type="match status" value="1"/>
</dbReference>
<dbReference type="PANTHER" id="PTHR43791">
    <property type="entry name" value="PERMEASE-RELATED"/>
    <property type="match status" value="1"/>
</dbReference>
<dbReference type="InterPro" id="IPR021858">
    <property type="entry name" value="Fun_TF"/>
</dbReference>
<dbReference type="OrthoDB" id="1935484at2759"/>
<dbReference type="SUPFAM" id="SSF103473">
    <property type="entry name" value="MFS general substrate transporter"/>
    <property type="match status" value="1"/>
</dbReference>
<evidence type="ECO:0000256" key="2">
    <source>
        <dbReference type="ARBA" id="ARBA00022448"/>
    </source>
</evidence>
<keyword evidence="11" id="KW-1185">Reference proteome</keyword>